<keyword evidence="20" id="KW-1185">Reference proteome</keyword>
<dbReference type="SUPFAM" id="SSF52540">
    <property type="entry name" value="P-loop containing nucleoside triphosphate hydrolases"/>
    <property type="match status" value="1"/>
</dbReference>
<organism evidence="19 20">
    <name type="scientific">Pitta sordida</name>
    <name type="common">Hooded pitta</name>
    <dbReference type="NCBI Taxonomy" id="9163"/>
    <lineage>
        <taxon>Eukaryota</taxon>
        <taxon>Metazoa</taxon>
        <taxon>Chordata</taxon>
        <taxon>Craniata</taxon>
        <taxon>Vertebrata</taxon>
        <taxon>Euteleostomi</taxon>
        <taxon>Archelosauria</taxon>
        <taxon>Archosauria</taxon>
        <taxon>Dinosauria</taxon>
        <taxon>Saurischia</taxon>
        <taxon>Theropoda</taxon>
        <taxon>Coelurosauria</taxon>
        <taxon>Aves</taxon>
        <taxon>Neognathae</taxon>
        <taxon>Neoaves</taxon>
        <taxon>Telluraves</taxon>
        <taxon>Australaves</taxon>
        <taxon>Passeriformes</taxon>
        <taxon>Pittidae</taxon>
        <taxon>Pitta</taxon>
    </lineage>
</organism>
<feature type="region of interest" description="Disordered" evidence="17">
    <location>
        <begin position="94"/>
        <end position="119"/>
    </location>
</feature>
<feature type="coiled-coil region" evidence="16">
    <location>
        <begin position="713"/>
        <end position="794"/>
    </location>
</feature>
<evidence type="ECO:0000256" key="3">
    <source>
        <dbReference type="ARBA" id="ARBA00004214"/>
    </source>
</evidence>
<dbReference type="GO" id="GO:0005634">
    <property type="term" value="C:nucleus"/>
    <property type="evidence" value="ECO:0007669"/>
    <property type="project" value="UniProtKB-SubCell"/>
</dbReference>
<dbReference type="PRINTS" id="PR00380">
    <property type="entry name" value="KINESINHEAVY"/>
</dbReference>
<dbReference type="InterPro" id="IPR000253">
    <property type="entry name" value="FHA_dom"/>
</dbReference>
<sequence>MPIYTVPARSPAGTRCTATLQKASSHSTFASRKASGQQLKSEVLAEGKDSLLPCSQNTTEEINRTYVISACEKVSNASTTFKLEGRLALQRRTEASKKLASSSEHLPANTTQGTEELQPEKRLTLRRRVRTGSTEKSKIHQNIVPRKENNDSDAAQRNDKIALQRNINDTDNVKPNLKLAQDQSHTKLQCNLNSKDSFGLGGGVCANGIYMSLKHKTSTADTKFPSVVPKSEPLITSKCINRQLGEQLNEKGNLNKLAGKPGVQHLLIKHRSLERPRTPAKGLTEELKLAPKKSTSQDQPSLELASNEPTPHLQILAKPPPSVSSTLPVNGSSETEANTEGLAENRSTEEDVFKVENSKVIVAVRVRPFSNREKTENSLPVISMNGSETAVRNPSTNQVHSFSYDFSFWSFDKCHPHFASQAVIYQTLAVPLLERAFEGYNACLFAYGQTGSGKSYTMMGFDEDQGIIPRLCDDLFNQIAQMDKEQVLYHLEMSFFEIYNEKIHDLLVFKAENGQKKQLRVREHPVLGPYVEGLTVNVVRSYSDIQSWLELGNKQRATAATVMNDKSSRSHSVFTLVMTQTKVESVNEEQCDRRLTSHINLIDLAGSECCAKAQTSGERLKEGVSINKSLLTLGRVISALSKQSQNGKKTFIPYRESVLTWLLKESLGGNSQTTMIATVSPAASSMEETLSTLRYANQACSIINIAKVNEDVNVKLIRDLKGEIERLKAAQKNALSTDREKYRRYVQEVTSLRIKLHQQERNMAEIQRAWKEKLEQAEKRKQEDIKELQKAGIAFKMDNRLPNLVNLNEDPQLSEVLLYMIKEGETTVGRCTQNSKHDIQLSGVLIADDHCVIKNSVGKVSIIPRREAKTYVNGKCILDPTVLHHGDRVILGGDHYFRFNHPAEVQKAKMPSCGTMCLHDGPKDFEFAKNELLIAQRTHLESEIEEARLKAKEEMMQSVQIAKEMVQQELTSQKEAYESKIKSLEAEVREESRKKQIQELNNQKATTKIQELEKAKQTLELELQFNRKRLEMETLATKQALEDHTIRHAKILEALEAEKQKIAEEIHTLQKNRGSGNKRTTMPLNWKSLKLSVMIKEANAISNELGQNTVFCRHDKVDDKTGSVSSVQVQVRNIKLGIATFWSLEKFECKLAAMKELYESNDRNKAADVFYDPADEWEPDLSDTSVSSLSRRRSRSFMKNKRISGCLSEIKLQPIQNIRTSCISGSQNKSSICPSYSESFLPGICKESINAALDLLEQNHDGRKSTADILLTNLFIVFSGVSAISKAYEQQDEECQENFFSLDHAAQSYSVRITSAFDQIVLLTKLWLNNIQKCPGSKQVDEEMKRDVKNLGGYLQLLLQGCSSDISSMVSEAWTKVNQTVKQITKHIGYLAVVTTADISFSEENNLPPSILQEFVLAICDGIGSGLDFLIDTVEEKAQMVQKELVKQHPQNEVR</sequence>
<feature type="binding site" evidence="15">
    <location>
        <begin position="448"/>
        <end position="455"/>
    </location>
    <ligand>
        <name>ATP</name>
        <dbReference type="ChEBI" id="CHEBI:30616"/>
    </ligand>
</feature>
<dbReference type="OrthoDB" id="3176171at2759"/>
<feature type="region of interest" description="Disordered" evidence="17">
    <location>
        <begin position="269"/>
        <end position="349"/>
    </location>
</feature>
<evidence type="ECO:0000256" key="12">
    <source>
        <dbReference type="ARBA" id="ARBA00023242"/>
    </source>
</evidence>
<evidence type="ECO:0000259" key="18">
    <source>
        <dbReference type="PROSITE" id="PS50067"/>
    </source>
</evidence>
<feature type="domain" description="Kinesin motor" evidence="18">
    <location>
        <begin position="359"/>
        <end position="702"/>
    </location>
</feature>
<evidence type="ECO:0000256" key="17">
    <source>
        <dbReference type="SAM" id="MobiDB-lite"/>
    </source>
</evidence>
<proteinExistence type="inferred from homology"/>
<keyword evidence="9 16" id="KW-0175">Coiled coil</keyword>
<feature type="compositionally biased region" description="Polar residues" evidence="17">
    <location>
        <begin position="323"/>
        <end position="338"/>
    </location>
</feature>
<comment type="subcellular location">
    <subcellularLocation>
        <location evidence="2">Cytoplasm</location>
        <location evidence="2">Cytoskeleton</location>
        <location evidence="2">Spindle</location>
    </subcellularLocation>
    <subcellularLocation>
        <location evidence="3">Midbody</location>
    </subcellularLocation>
    <subcellularLocation>
        <location evidence="1">Nucleus</location>
    </subcellularLocation>
</comment>
<keyword evidence="10 15" id="KW-0505">Motor protein</keyword>
<dbReference type="InterPro" id="IPR027417">
    <property type="entry name" value="P-loop_NTPase"/>
</dbReference>
<evidence type="ECO:0000256" key="2">
    <source>
        <dbReference type="ARBA" id="ARBA00004186"/>
    </source>
</evidence>
<dbReference type="GO" id="GO:0005874">
    <property type="term" value="C:microtubule"/>
    <property type="evidence" value="ECO:0007669"/>
    <property type="project" value="UniProtKB-KW"/>
</dbReference>
<dbReference type="PANTHER" id="PTHR47117">
    <property type="entry name" value="STAR-RELATED LIPID TRANSFER PROTEIN 9"/>
    <property type="match status" value="1"/>
</dbReference>
<evidence type="ECO:0000256" key="14">
    <source>
        <dbReference type="ARBA" id="ARBA00073220"/>
    </source>
</evidence>
<dbReference type="InterPro" id="IPR032405">
    <property type="entry name" value="Kinesin_assoc"/>
</dbReference>
<dbReference type="InterPro" id="IPR001752">
    <property type="entry name" value="Kinesin_motor_dom"/>
</dbReference>
<keyword evidence="12" id="KW-0539">Nucleus</keyword>
<protein>
    <recommendedName>
        <fullName evidence="14">Kinesin-like protein KIF14</fullName>
    </recommendedName>
</protein>
<dbReference type="EMBL" id="WEKX01017872">
    <property type="protein sequence ID" value="NWI92957.1"/>
    <property type="molecule type" value="Genomic_DNA"/>
</dbReference>
<evidence type="ECO:0000256" key="7">
    <source>
        <dbReference type="ARBA" id="ARBA00022741"/>
    </source>
</evidence>
<dbReference type="Proteomes" id="UP000633448">
    <property type="component" value="Unassembled WGS sequence"/>
</dbReference>
<evidence type="ECO:0000256" key="10">
    <source>
        <dbReference type="ARBA" id="ARBA00023175"/>
    </source>
</evidence>
<dbReference type="InterPro" id="IPR008984">
    <property type="entry name" value="SMAD_FHA_dom_sf"/>
</dbReference>
<evidence type="ECO:0000256" key="9">
    <source>
        <dbReference type="ARBA" id="ARBA00023054"/>
    </source>
</evidence>
<dbReference type="GO" id="GO:0030496">
    <property type="term" value="C:midbody"/>
    <property type="evidence" value="ECO:0007669"/>
    <property type="project" value="UniProtKB-SubCell"/>
</dbReference>
<dbReference type="SMART" id="SM00129">
    <property type="entry name" value="KISc"/>
    <property type="match status" value="1"/>
</dbReference>
<feature type="compositionally biased region" description="Polar residues" evidence="17">
    <location>
        <begin position="99"/>
        <end position="115"/>
    </location>
</feature>
<evidence type="ECO:0000256" key="5">
    <source>
        <dbReference type="ARBA" id="ARBA00022553"/>
    </source>
</evidence>
<evidence type="ECO:0000256" key="6">
    <source>
        <dbReference type="ARBA" id="ARBA00022701"/>
    </source>
</evidence>
<evidence type="ECO:0000256" key="8">
    <source>
        <dbReference type="ARBA" id="ARBA00022840"/>
    </source>
</evidence>
<dbReference type="SMART" id="SM00240">
    <property type="entry name" value="FHA"/>
    <property type="match status" value="1"/>
</dbReference>
<dbReference type="FunFam" id="2.60.200.20:FF:000020">
    <property type="entry name" value="Kinesin family member 14"/>
    <property type="match status" value="1"/>
</dbReference>
<keyword evidence="5" id="KW-0597">Phosphoprotein</keyword>
<dbReference type="Pfam" id="PF00225">
    <property type="entry name" value="Kinesin"/>
    <property type="match status" value="1"/>
</dbReference>
<dbReference type="GO" id="GO:0005524">
    <property type="term" value="F:ATP binding"/>
    <property type="evidence" value="ECO:0007669"/>
    <property type="project" value="UniProtKB-UniRule"/>
</dbReference>
<dbReference type="GO" id="GO:0003777">
    <property type="term" value="F:microtubule motor activity"/>
    <property type="evidence" value="ECO:0007669"/>
    <property type="project" value="InterPro"/>
</dbReference>
<keyword evidence="6" id="KW-0493">Microtubule</keyword>
<evidence type="ECO:0000256" key="4">
    <source>
        <dbReference type="ARBA" id="ARBA00022490"/>
    </source>
</evidence>
<dbReference type="Pfam" id="PF16183">
    <property type="entry name" value="Kinesin_assoc"/>
    <property type="match status" value="1"/>
</dbReference>
<dbReference type="PROSITE" id="PS50067">
    <property type="entry name" value="KINESIN_MOTOR_2"/>
    <property type="match status" value="1"/>
</dbReference>
<dbReference type="FunFam" id="3.40.850.10:FF:000042">
    <property type="entry name" value="Kinesin family member 14"/>
    <property type="match status" value="1"/>
</dbReference>
<feature type="non-terminal residue" evidence="19">
    <location>
        <position position="1"/>
    </location>
</feature>
<dbReference type="InterPro" id="IPR056523">
    <property type="entry name" value="4HB_KIF14"/>
</dbReference>
<reference evidence="19" key="1">
    <citation type="submission" date="2019-10" db="EMBL/GenBank/DDBJ databases">
        <title>Bird 10,000 Genomes (B10K) Project - Family phase.</title>
        <authorList>
            <person name="Zhang G."/>
        </authorList>
    </citation>
    <scope>NUCLEOTIDE SEQUENCE</scope>
    <source>
        <strain evidence="19">B10K-DU-002-53</strain>
        <tissue evidence="19">Muscle</tissue>
    </source>
</reference>
<dbReference type="InterPro" id="IPR036961">
    <property type="entry name" value="Kinesin_motor_dom_sf"/>
</dbReference>
<feature type="non-terminal residue" evidence="19">
    <location>
        <position position="1455"/>
    </location>
</feature>
<evidence type="ECO:0000256" key="1">
    <source>
        <dbReference type="ARBA" id="ARBA00004123"/>
    </source>
</evidence>
<feature type="compositionally biased region" description="Basic and acidic residues" evidence="17">
    <location>
        <begin position="271"/>
        <end position="289"/>
    </location>
</feature>
<evidence type="ECO:0000256" key="15">
    <source>
        <dbReference type="PROSITE-ProRule" id="PRU00283"/>
    </source>
</evidence>
<name>A0A851FME9_PITSO</name>
<comment type="subunit">
    <text evidence="13">Directly interacts with PRC1 within a complex also containing KIF4A, KIF20A and KIF23; targets to the central spindle. Directly interacts with CIT depending on the activation state of the kinase (stronger interaction with the kinase-dead form); targets to the midbody. Interacts with ARRB2; the interaction is detected in the nucleus upon OR1D2 stimulation. Interacts with AKT1; the interaction is detected in the plasma membrane upon INS stimulation and promotes AKT1 phosphorylation. Interacts with SVIL; at midbody during cytokinesis. Interacts with RADIL (via PDZ domain); recruits RADIL to the microtubule network restricting RADIL from interaction with activated RAP1A.</text>
</comment>
<dbReference type="GO" id="GO:0043066">
    <property type="term" value="P:negative regulation of apoptotic process"/>
    <property type="evidence" value="ECO:0007669"/>
    <property type="project" value="UniProtKB-ARBA"/>
</dbReference>
<dbReference type="CDD" id="cd01365">
    <property type="entry name" value="KISc_KIF1A_KIF1B"/>
    <property type="match status" value="1"/>
</dbReference>
<dbReference type="PANTHER" id="PTHR47117:SF7">
    <property type="entry name" value="KINESIN-LIKE PROTEIN KIF14"/>
    <property type="match status" value="1"/>
</dbReference>
<evidence type="ECO:0000256" key="11">
    <source>
        <dbReference type="ARBA" id="ARBA00023212"/>
    </source>
</evidence>
<keyword evidence="4" id="KW-0963">Cytoplasm</keyword>
<comment type="similarity">
    <text evidence="15">Belongs to the TRAFAC class myosin-kinesin ATPase superfamily. Kinesin family.</text>
</comment>
<dbReference type="GO" id="GO:0007018">
    <property type="term" value="P:microtubule-based movement"/>
    <property type="evidence" value="ECO:0007669"/>
    <property type="project" value="InterPro"/>
</dbReference>
<keyword evidence="11" id="KW-0206">Cytoskeleton</keyword>
<evidence type="ECO:0000256" key="13">
    <source>
        <dbReference type="ARBA" id="ARBA00064520"/>
    </source>
</evidence>
<keyword evidence="8 15" id="KW-0067">ATP-binding</keyword>
<evidence type="ECO:0000313" key="20">
    <source>
        <dbReference type="Proteomes" id="UP000633448"/>
    </source>
</evidence>
<dbReference type="GO" id="GO:0005819">
    <property type="term" value="C:spindle"/>
    <property type="evidence" value="ECO:0007669"/>
    <property type="project" value="UniProtKB-SubCell"/>
</dbReference>
<dbReference type="Pfam" id="PF23313">
    <property type="entry name" value="4HB_KIF14"/>
    <property type="match status" value="1"/>
</dbReference>
<evidence type="ECO:0000313" key="19">
    <source>
        <dbReference type="EMBL" id="NWI92957.1"/>
    </source>
</evidence>
<dbReference type="PROSITE" id="PS00411">
    <property type="entry name" value="KINESIN_MOTOR_1"/>
    <property type="match status" value="1"/>
</dbReference>
<dbReference type="InterPro" id="IPR019821">
    <property type="entry name" value="Kinesin_motor_CS"/>
</dbReference>
<dbReference type="CDD" id="cd22707">
    <property type="entry name" value="FHA_KIF14"/>
    <property type="match status" value="1"/>
</dbReference>
<dbReference type="Gene3D" id="3.40.850.10">
    <property type="entry name" value="Kinesin motor domain"/>
    <property type="match status" value="1"/>
</dbReference>
<gene>
    <name evidence="19" type="primary">Kif14</name>
    <name evidence="19" type="ORF">PITSOR_R12925</name>
</gene>
<feature type="coiled-coil region" evidence="16">
    <location>
        <begin position="930"/>
        <end position="1072"/>
    </location>
</feature>
<dbReference type="Pfam" id="PF00498">
    <property type="entry name" value="FHA"/>
    <property type="match status" value="1"/>
</dbReference>
<comment type="caution">
    <text evidence="19">The sequence shown here is derived from an EMBL/GenBank/DDBJ whole genome shotgun (WGS) entry which is preliminary data.</text>
</comment>
<dbReference type="SUPFAM" id="SSF49879">
    <property type="entry name" value="SMAD/FHA domain"/>
    <property type="match status" value="1"/>
</dbReference>
<keyword evidence="7 15" id="KW-0547">Nucleotide-binding</keyword>
<dbReference type="Gene3D" id="2.60.200.20">
    <property type="match status" value="1"/>
</dbReference>
<accession>A0A851FME9</accession>
<evidence type="ECO:0000256" key="16">
    <source>
        <dbReference type="SAM" id="Coils"/>
    </source>
</evidence>
<dbReference type="GO" id="GO:0008017">
    <property type="term" value="F:microtubule binding"/>
    <property type="evidence" value="ECO:0007669"/>
    <property type="project" value="InterPro"/>
</dbReference>